<accession>W1P9M7</accession>
<dbReference type="HOGENOM" id="CLU_2815817_0_0_1"/>
<evidence type="ECO:0008006" key="4">
    <source>
        <dbReference type="Google" id="ProtNLM"/>
    </source>
</evidence>
<sequence length="67" mass="7599">MHFCLRWACLFRAVVNFRFFGGMKRARGVTWAVLGLSQWGFSETLMNAHGPARILGLARISVCLLTR</sequence>
<keyword evidence="3" id="KW-1185">Reference proteome</keyword>
<organism evidence="2 3">
    <name type="scientific">Amborella trichopoda</name>
    <dbReference type="NCBI Taxonomy" id="13333"/>
    <lineage>
        <taxon>Eukaryota</taxon>
        <taxon>Viridiplantae</taxon>
        <taxon>Streptophyta</taxon>
        <taxon>Embryophyta</taxon>
        <taxon>Tracheophyta</taxon>
        <taxon>Spermatophyta</taxon>
        <taxon>Magnoliopsida</taxon>
        <taxon>Amborellales</taxon>
        <taxon>Amborellaceae</taxon>
        <taxon>Amborella</taxon>
    </lineage>
</organism>
<dbReference type="Gramene" id="ERN06612">
    <property type="protein sequence ID" value="ERN06612"/>
    <property type="gene ID" value="AMTR_s00058p00160660"/>
</dbReference>
<dbReference type="Proteomes" id="UP000017836">
    <property type="component" value="Unassembled WGS sequence"/>
</dbReference>
<name>W1P9M7_AMBTC</name>
<evidence type="ECO:0000256" key="1">
    <source>
        <dbReference type="SAM" id="SignalP"/>
    </source>
</evidence>
<gene>
    <name evidence="2" type="ORF">AMTR_s00058p00160660</name>
</gene>
<evidence type="ECO:0000313" key="2">
    <source>
        <dbReference type="EMBL" id="ERN06612.1"/>
    </source>
</evidence>
<protein>
    <recommendedName>
        <fullName evidence="4">Secreted protein</fullName>
    </recommendedName>
</protein>
<reference evidence="3" key="1">
    <citation type="journal article" date="2013" name="Science">
        <title>The Amborella genome and the evolution of flowering plants.</title>
        <authorList>
            <consortium name="Amborella Genome Project"/>
        </authorList>
    </citation>
    <scope>NUCLEOTIDE SEQUENCE [LARGE SCALE GENOMIC DNA]</scope>
</reference>
<feature type="signal peptide" evidence="1">
    <location>
        <begin position="1"/>
        <end position="16"/>
    </location>
</feature>
<dbReference type="EMBL" id="KI393888">
    <property type="protein sequence ID" value="ERN06612.1"/>
    <property type="molecule type" value="Genomic_DNA"/>
</dbReference>
<feature type="chain" id="PRO_5004807852" description="Secreted protein" evidence="1">
    <location>
        <begin position="17"/>
        <end position="67"/>
    </location>
</feature>
<proteinExistence type="predicted"/>
<dbReference type="AlphaFoldDB" id="W1P9M7"/>
<evidence type="ECO:0000313" key="3">
    <source>
        <dbReference type="Proteomes" id="UP000017836"/>
    </source>
</evidence>
<keyword evidence="1" id="KW-0732">Signal</keyword>